<dbReference type="Pfam" id="PF02014">
    <property type="entry name" value="Reeler"/>
    <property type="match status" value="1"/>
</dbReference>
<dbReference type="EMBL" id="VOOR01000020">
    <property type="protein sequence ID" value="TXB63027.1"/>
    <property type="molecule type" value="Genomic_DNA"/>
</dbReference>
<dbReference type="AlphaFoldDB" id="A0A5C6RLB8"/>
<proteinExistence type="predicted"/>
<comment type="caution">
    <text evidence="4">The sequence shown here is derived from an EMBL/GenBank/DDBJ whole genome shotgun (WGS) entry which is preliminary data.</text>
</comment>
<accession>A0A5C6RLB8</accession>
<evidence type="ECO:0000313" key="4">
    <source>
        <dbReference type="EMBL" id="TXB63027.1"/>
    </source>
</evidence>
<dbReference type="Proteomes" id="UP000321580">
    <property type="component" value="Unassembled WGS sequence"/>
</dbReference>
<feature type="domain" description="Secretion system C-terminal sorting" evidence="3">
    <location>
        <begin position="202"/>
        <end position="270"/>
    </location>
</feature>
<dbReference type="Pfam" id="PF18962">
    <property type="entry name" value="Por_Secre_tail"/>
    <property type="match status" value="1"/>
</dbReference>
<reference evidence="4 5" key="1">
    <citation type="submission" date="2019-08" db="EMBL/GenBank/DDBJ databases">
        <title>Genome of Phaeodactylibacter luteus.</title>
        <authorList>
            <person name="Bowman J.P."/>
        </authorList>
    </citation>
    <scope>NUCLEOTIDE SEQUENCE [LARGE SCALE GENOMIC DNA]</scope>
    <source>
        <strain evidence="4 5">KCTC 42180</strain>
    </source>
</reference>
<name>A0A5C6RLB8_9BACT</name>
<sequence>MKFKILYICMALSGAAFLFMNNSSGAAEVQGQDRTGSPFSNATCQACHSAGAFSPSLDLEILDGGTPVTSYEPGQVYTMRLTVNATGSPSSYGYQAVALAGGDNMQAGTFQNPGSGQQITMLGGRQYPEQSQRIATNTFEMEWVAPAAGTGEVRFFSSAVAANSAAGSGGDGAATLDSPVVLSEMSPNSTSGIAALQGEIRLFPNPAQDVAQLSLAQAENGRYQIDILSLNGQVVQSSNLQVDGGQATAALDVQRLAVGAYRVRVSHKGKVKALPLIKY</sequence>
<dbReference type="NCBIfam" id="TIGR04183">
    <property type="entry name" value="Por_Secre_tail"/>
    <property type="match status" value="1"/>
</dbReference>
<feature type="signal peptide" evidence="1">
    <location>
        <begin position="1"/>
        <end position="26"/>
    </location>
</feature>
<dbReference type="InterPro" id="IPR042307">
    <property type="entry name" value="Reeler_sf"/>
</dbReference>
<dbReference type="InterPro" id="IPR002861">
    <property type="entry name" value="Reeler_dom"/>
</dbReference>
<dbReference type="NCBIfam" id="NF041895">
    <property type="entry name" value="choice_anch_V"/>
    <property type="match status" value="1"/>
</dbReference>
<evidence type="ECO:0000259" key="3">
    <source>
        <dbReference type="Pfam" id="PF18962"/>
    </source>
</evidence>
<feature type="domain" description="Reelin" evidence="2">
    <location>
        <begin position="69"/>
        <end position="162"/>
    </location>
</feature>
<evidence type="ECO:0000256" key="1">
    <source>
        <dbReference type="SAM" id="SignalP"/>
    </source>
</evidence>
<dbReference type="Gene3D" id="2.60.40.4060">
    <property type="entry name" value="Reeler domain"/>
    <property type="match status" value="1"/>
</dbReference>
<dbReference type="InterPro" id="IPR026444">
    <property type="entry name" value="Secre_tail"/>
</dbReference>
<protein>
    <submittedName>
        <fullName evidence="4">T9SS type A sorting domain-containing protein</fullName>
    </submittedName>
</protein>
<evidence type="ECO:0000259" key="2">
    <source>
        <dbReference type="Pfam" id="PF02014"/>
    </source>
</evidence>
<feature type="chain" id="PRO_5022940133" evidence="1">
    <location>
        <begin position="27"/>
        <end position="279"/>
    </location>
</feature>
<organism evidence="4 5">
    <name type="scientific">Phaeodactylibacter luteus</name>
    <dbReference type="NCBI Taxonomy" id="1564516"/>
    <lineage>
        <taxon>Bacteria</taxon>
        <taxon>Pseudomonadati</taxon>
        <taxon>Bacteroidota</taxon>
        <taxon>Saprospiria</taxon>
        <taxon>Saprospirales</taxon>
        <taxon>Haliscomenobacteraceae</taxon>
        <taxon>Phaeodactylibacter</taxon>
    </lineage>
</organism>
<dbReference type="OrthoDB" id="1493818at2"/>
<keyword evidence="1" id="KW-0732">Signal</keyword>
<dbReference type="RefSeq" id="WP_147167582.1">
    <property type="nucleotide sequence ID" value="NZ_VOOR01000020.1"/>
</dbReference>
<keyword evidence="5" id="KW-1185">Reference proteome</keyword>
<gene>
    <name evidence="4" type="ORF">FRY97_11015</name>
</gene>
<evidence type="ECO:0000313" key="5">
    <source>
        <dbReference type="Proteomes" id="UP000321580"/>
    </source>
</evidence>